<dbReference type="Proteomes" id="UP000601435">
    <property type="component" value="Unassembled WGS sequence"/>
</dbReference>
<evidence type="ECO:0000313" key="3">
    <source>
        <dbReference type="EMBL" id="CAE7639577.1"/>
    </source>
</evidence>
<reference evidence="3" key="1">
    <citation type="submission" date="2021-02" db="EMBL/GenBank/DDBJ databases">
        <authorList>
            <person name="Dougan E. K."/>
            <person name="Rhodes N."/>
            <person name="Thang M."/>
            <person name="Chan C."/>
        </authorList>
    </citation>
    <scope>NUCLEOTIDE SEQUENCE</scope>
</reference>
<evidence type="ECO:0000313" key="4">
    <source>
        <dbReference type="Proteomes" id="UP000601435"/>
    </source>
</evidence>
<dbReference type="AlphaFoldDB" id="A0A812VJM1"/>
<gene>
    <name evidence="3" type="ORF">SNEC2469_LOCUS18060</name>
</gene>
<organism evidence="3 4">
    <name type="scientific">Symbiodinium necroappetens</name>
    <dbReference type="NCBI Taxonomy" id="1628268"/>
    <lineage>
        <taxon>Eukaryota</taxon>
        <taxon>Sar</taxon>
        <taxon>Alveolata</taxon>
        <taxon>Dinophyceae</taxon>
        <taxon>Suessiales</taxon>
        <taxon>Symbiodiniaceae</taxon>
        <taxon>Symbiodinium</taxon>
    </lineage>
</organism>
<proteinExistence type="predicted"/>
<evidence type="ECO:0000256" key="2">
    <source>
        <dbReference type="ARBA" id="ARBA00022679"/>
    </source>
</evidence>
<dbReference type="GO" id="GO:0032259">
    <property type="term" value="P:methylation"/>
    <property type="evidence" value="ECO:0007669"/>
    <property type="project" value="UniProtKB-KW"/>
</dbReference>
<evidence type="ECO:0000256" key="1">
    <source>
        <dbReference type="ARBA" id="ARBA00022603"/>
    </source>
</evidence>
<dbReference type="InterPro" id="IPR001525">
    <property type="entry name" value="C5_MeTfrase"/>
</dbReference>
<keyword evidence="1" id="KW-0489">Methyltransferase</keyword>
<name>A0A812VJM1_9DINO</name>
<protein>
    <submittedName>
        <fullName evidence="3">Uncharacterized protein</fullName>
    </submittedName>
</protein>
<dbReference type="GO" id="GO:0008168">
    <property type="term" value="F:methyltransferase activity"/>
    <property type="evidence" value="ECO:0007669"/>
    <property type="project" value="UniProtKB-KW"/>
</dbReference>
<dbReference type="OrthoDB" id="407164at2759"/>
<dbReference type="SUPFAM" id="SSF53335">
    <property type="entry name" value="S-adenosyl-L-methionine-dependent methyltransferases"/>
    <property type="match status" value="1"/>
</dbReference>
<dbReference type="EMBL" id="CAJNJA010030182">
    <property type="protein sequence ID" value="CAE7639577.1"/>
    <property type="molecule type" value="Genomic_DNA"/>
</dbReference>
<sequence length="379" mass="42661">MNPACHQLLRECVGWSQRVSGHRCDPCLFRDATEVLKEQWCHQGMSYSSKLEAGRHAYLNTCSPCVFHGRDCSTQKMVTFDVSGLPCPDMSQAGKRQKRAGPTNSVYIAHGRWTTELETPLLLVECTKELDMGMLEDTHPDHDFYQLFSEPSNVGFCGVARYRTWVIGAHRKRTVSLFDPFMLQDMLTTAFQHNVKAEVQDFLVASTAEIHLEASVRALHRRVPYRVGGEKDLQYLLSPREETCRQKLDAKFLQKYGMLPGEHSSLVYYLGDSAEYCTWSASSQKIPTYRVNAKNALYWLPKQKRWLTAKERLCSMGFPCTNEIAGAMQVPLLGATDIQRAADLCGNSMHFTTCGIMQLIALSCFGPKQSGLGGSESLF</sequence>
<accession>A0A812VJM1</accession>
<dbReference type="Pfam" id="PF00145">
    <property type="entry name" value="DNA_methylase"/>
    <property type="match status" value="1"/>
</dbReference>
<keyword evidence="4" id="KW-1185">Reference proteome</keyword>
<dbReference type="InterPro" id="IPR029063">
    <property type="entry name" value="SAM-dependent_MTases_sf"/>
</dbReference>
<comment type="caution">
    <text evidence="3">The sequence shown here is derived from an EMBL/GenBank/DDBJ whole genome shotgun (WGS) entry which is preliminary data.</text>
</comment>
<keyword evidence="2" id="KW-0808">Transferase</keyword>